<evidence type="ECO:0000313" key="3">
    <source>
        <dbReference type="EMBL" id="MDO1559669.1"/>
    </source>
</evidence>
<accession>A0ABT8SNY9</accession>
<name>A0ABT8SNY9_9CAUL</name>
<feature type="domain" description="Pili assembly chaperone N-terminal" evidence="2">
    <location>
        <begin position="34"/>
        <end position="127"/>
    </location>
</feature>
<dbReference type="InterPro" id="IPR013783">
    <property type="entry name" value="Ig-like_fold"/>
</dbReference>
<evidence type="ECO:0000259" key="2">
    <source>
        <dbReference type="Pfam" id="PF00345"/>
    </source>
</evidence>
<dbReference type="Gene3D" id="2.60.40.10">
    <property type="entry name" value="Immunoglobulins"/>
    <property type="match status" value="1"/>
</dbReference>
<gene>
    <name evidence="3" type="ORF">Q0812_09545</name>
</gene>
<evidence type="ECO:0000313" key="4">
    <source>
        <dbReference type="Proteomes" id="UP001169063"/>
    </source>
</evidence>
<dbReference type="InterPro" id="IPR008962">
    <property type="entry name" value="PapD-like_sf"/>
</dbReference>
<dbReference type="InterPro" id="IPR050643">
    <property type="entry name" value="Periplasmic_pilus_chap"/>
</dbReference>
<dbReference type="EMBL" id="JAUKTR010000003">
    <property type="protein sequence ID" value="MDO1559669.1"/>
    <property type="molecule type" value="Genomic_DNA"/>
</dbReference>
<dbReference type="InterPro" id="IPR016147">
    <property type="entry name" value="Pili_assmbl_chaperone_N"/>
</dbReference>
<sequence length="240" mass="25537">MFSPLRSLRALGAALILAGSVAATALQAHEVSPMRVFLQPQNGQTSAVVTVSNSRTTPLPFEIRVLRRDVAPDGSQTFTPAEDQFTVFPPQALVQPQQSQAVRFQYIGDPALAQSASYVLQVKEVPVIPDGFSGIITVYDFGVAVYVQAQGAQADLAVHNARRDGDSITFEVENSGRDYGFLAQRTLTVAAGGQRREIAAEDLAAAIENPIVPPLSTRLFTIPAGELPQGPVTVDLGPAQ</sequence>
<organism evidence="3 4">
    <name type="scientific">Peiella sedimenti</name>
    <dbReference type="NCBI Taxonomy" id="3061083"/>
    <lineage>
        <taxon>Bacteria</taxon>
        <taxon>Pseudomonadati</taxon>
        <taxon>Pseudomonadota</taxon>
        <taxon>Alphaproteobacteria</taxon>
        <taxon>Caulobacterales</taxon>
        <taxon>Caulobacteraceae</taxon>
        <taxon>Peiella</taxon>
    </lineage>
</organism>
<dbReference type="Proteomes" id="UP001169063">
    <property type="component" value="Unassembled WGS sequence"/>
</dbReference>
<dbReference type="PANTHER" id="PTHR30251:SF4">
    <property type="entry name" value="SLR1668 PROTEIN"/>
    <property type="match status" value="1"/>
</dbReference>
<feature type="chain" id="PRO_5047138771" evidence="1">
    <location>
        <begin position="26"/>
        <end position="240"/>
    </location>
</feature>
<dbReference type="RefSeq" id="WP_302110091.1">
    <property type="nucleotide sequence ID" value="NZ_JAUKTR010000003.1"/>
</dbReference>
<keyword evidence="1" id="KW-0732">Signal</keyword>
<dbReference type="PANTHER" id="PTHR30251">
    <property type="entry name" value="PILUS ASSEMBLY CHAPERONE"/>
    <property type="match status" value="1"/>
</dbReference>
<dbReference type="SUPFAM" id="SSF49354">
    <property type="entry name" value="PapD-like"/>
    <property type="match status" value="1"/>
</dbReference>
<reference evidence="3" key="1">
    <citation type="submission" date="2023-07" db="EMBL/GenBank/DDBJ databases">
        <title>Brevundimonas soil sp. nov., isolated from the soil of chemical plant.</title>
        <authorList>
            <person name="Wu N."/>
        </authorList>
    </citation>
    <scope>NUCLEOTIDE SEQUENCE</scope>
    <source>
        <strain evidence="3">XZ-24</strain>
    </source>
</reference>
<proteinExistence type="predicted"/>
<dbReference type="Pfam" id="PF00345">
    <property type="entry name" value="PapD_N"/>
    <property type="match status" value="1"/>
</dbReference>
<keyword evidence="4" id="KW-1185">Reference proteome</keyword>
<evidence type="ECO:0000256" key="1">
    <source>
        <dbReference type="SAM" id="SignalP"/>
    </source>
</evidence>
<feature type="signal peptide" evidence="1">
    <location>
        <begin position="1"/>
        <end position="25"/>
    </location>
</feature>
<comment type="caution">
    <text evidence="3">The sequence shown here is derived from an EMBL/GenBank/DDBJ whole genome shotgun (WGS) entry which is preliminary data.</text>
</comment>
<protein>
    <submittedName>
        <fullName evidence="3">Fimbria/pilus periplasmic chaperone</fullName>
    </submittedName>
</protein>